<evidence type="ECO:0000259" key="4">
    <source>
        <dbReference type="Pfam" id="PF00669"/>
    </source>
</evidence>
<dbReference type="Pfam" id="PF00700">
    <property type="entry name" value="Flagellin_C"/>
    <property type="match status" value="1"/>
</dbReference>
<dbReference type="PANTHER" id="PTHR42792:SF2">
    <property type="entry name" value="FLAGELLIN"/>
    <property type="match status" value="1"/>
</dbReference>
<dbReference type="Pfam" id="PF00669">
    <property type="entry name" value="Flagellin_N"/>
    <property type="match status" value="1"/>
</dbReference>
<evidence type="ECO:0000256" key="3">
    <source>
        <dbReference type="RuleBase" id="RU362073"/>
    </source>
</evidence>
<comment type="subcellular location">
    <subcellularLocation>
        <location evidence="3">Secreted</location>
    </subcellularLocation>
    <subcellularLocation>
        <location evidence="3">Bacterial flagellum</location>
    </subcellularLocation>
</comment>
<evidence type="ECO:0000256" key="1">
    <source>
        <dbReference type="ARBA" id="ARBA00005709"/>
    </source>
</evidence>
<evidence type="ECO:0000313" key="6">
    <source>
        <dbReference type="EMBL" id="MDH7639623.1"/>
    </source>
</evidence>
<keyword evidence="7" id="KW-1185">Reference proteome</keyword>
<evidence type="ECO:0000259" key="5">
    <source>
        <dbReference type="Pfam" id="PF00700"/>
    </source>
</evidence>
<dbReference type="EMBL" id="JARYGZ010000001">
    <property type="protein sequence ID" value="MDH7639623.1"/>
    <property type="molecule type" value="Genomic_DNA"/>
</dbReference>
<sequence length="347" mass="34987">MTVIASNSAALRAQNGSRLANDALNTAMARLSSGNRINSAADDAAGLAISNSMTSQINGMNQAISNANNGISLAQTADGALSEVTNNLQRIRELAVQSASGTYSDDDRANMQTEVTELQKQIADAMKTQFNGVNLFSTSDQAINIQTGADATDQVALKITGLDMSAVTGTVATGTAAAGLGTALAAGDSRIGTDHVITAEDVAYGAQFTGSGSSPAAVDSSAIGSTVTLKAGDQMYEAATTAGTVTGGVDISTAAGATAALDTLDQAIASVNTTRASLGAGESRLNSVVNSLTNNVTNLTDAKSRISDADFSVETTNLAKAQILNQAATAMLAQANQSQQGVLKLLQ</sequence>
<dbReference type="InterPro" id="IPR001492">
    <property type="entry name" value="Flagellin"/>
</dbReference>
<keyword evidence="6" id="KW-0966">Cell projection</keyword>
<dbReference type="InterPro" id="IPR046358">
    <property type="entry name" value="Flagellin_C"/>
</dbReference>
<protein>
    <recommendedName>
        <fullName evidence="3">Flagellin</fullName>
    </recommendedName>
</protein>
<feature type="domain" description="Flagellin C-terminal" evidence="5">
    <location>
        <begin position="261"/>
        <end position="346"/>
    </location>
</feature>
<comment type="caution">
    <text evidence="6">The sequence shown here is derived from an EMBL/GenBank/DDBJ whole genome shotgun (WGS) entry which is preliminary data.</text>
</comment>
<dbReference type="RefSeq" id="WP_281044881.1">
    <property type="nucleotide sequence ID" value="NZ_JARYGZ010000001.1"/>
</dbReference>
<reference evidence="6" key="1">
    <citation type="submission" date="2023-04" db="EMBL/GenBank/DDBJ databases">
        <title>Sphingomonas sp. MAHUQ-71 isolated from rice field.</title>
        <authorList>
            <person name="Huq M.A."/>
        </authorList>
    </citation>
    <scope>NUCLEOTIDE SEQUENCE</scope>
    <source>
        <strain evidence="6">MAHUQ-71</strain>
    </source>
</reference>
<dbReference type="SUPFAM" id="SSF64518">
    <property type="entry name" value="Phase 1 flagellin"/>
    <property type="match status" value="1"/>
</dbReference>
<comment type="similarity">
    <text evidence="1 3">Belongs to the bacterial flagellin family.</text>
</comment>
<keyword evidence="2 3" id="KW-0975">Bacterial flagellum</keyword>
<dbReference type="Proteomes" id="UP001160625">
    <property type="component" value="Unassembled WGS sequence"/>
</dbReference>
<dbReference type="InterPro" id="IPR001029">
    <property type="entry name" value="Flagellin_N"/>
</dbReference>
<feature type="domain" description="Flagellin N-terminal" evidence="4">
    <location>
        <begin position="4"/>
        <end position="139"/>
    </location>
</feature>
<accession>A0ABT6N2V8</accession>
<keyword evidence="3" id="KW-0964">Secreted</keyword>
<keyword evidence="6" id="KW-0282">Flagellum</keyword>
<evidence type="ECO:0000256" key="2">
    <source>
        <dbReference type="ARBA" id="ARBA00023143"/>
    </source>
</evidence>
<dbReference type="PRINTS" id="PR00207">
    <property type="entry name" value="FLAGELLIN"/>
</dbReference>
<gene>
    <name evidence="6" type="ORF">QGN17_12870</name>
</gene>
<dbReference type="Gene3D" id="6.10.10.10">
    <property type="entry name" value="Flagellar export chaperone, C-terminal domain"/>
    <property type="match status" value="1"/>
</dbReference>
<dbReference type="InterPro" id="IPR042187">
    <property type="entry name" value="Flagellin_C_sub2"/>
</dbReference>
<keyword evidence="6" id="KW-0969">Cilium</keyword>
<comment type="function">
    <text evidence="3">Flagellin is the subunit protein which polymerizes to form the filaments of bacterial flagella.</text>
</comment>
<proteinExistence type="inferred from homology"/>
<name>A0ABT6N2V8_9SPHN</name>
<dbReference type="Gene3D" id="1.20.1330.10">
    <property type="entry name" value="f41 fragment of flagellin, N-terminal domain"/>
    <property type="match status" value="2"/>
</dbReference>
<dbReference type="PANTHER" id="PTHR42792">
    <property type="entry name" value="FLAGELLIN"/>
    <property type="match status" value="1"/>
</dbReference>
<evidence type="ECO:0000313" key="7">
    <source>
        <dbReference type="Proteomes" id="UP001160625"/>
    </source>
</evidence>
<organism evidence="6 7">
    <name type="scientific">Sphingomonas oryzagri</name>
    <dbReference type="NCBI Taxonomy" id="3042314"/>
    <lineage>
        <taxon>Bacteria</taxon>
        <taxon>Pseudomonadati</taxon>
        <taxon>Pseudomonadota</taxon>
        <taxon>Alphaproteobacteria</taxon>
        <taxon>Sphingomonadales</taxon>
        <taxon>Sphingomonadaceae</taxon>
        <taxon>Sphingomonas</taxon>
    </lineage>
</organism>